<proteinExistence type="predicted"/>
<dbReference type="RefSeq" id="WP_381328040.1">
    <property type="nucleotide sequence ID" value="NZ_JBHTMM010000014.1"/>
</dbReference>
<accession>A0ABW3XDG2</accession>
<dbReference type="EMBL" id="JBHTMM010000014">
    <property type="protein sequence ID" value="MFD1306894.1"/>
    <property type="molecule type" value="Genomic_DNA"/>
</dbReference>
<organism evidence="1 2">
    <name type="scientific">Streptomyces kaempferi</name>
    <dbReference type="NCBI Taxonomy" id="333725"/>
    <lineage>
        <taxon>Bacteria</taxon>
        <taxon>Bacillati</taxon>
        <taxon>Actinomycetota</taxon>
        <taxon>Actinomycetes</taxon>
        <taxon>Kitasatosporales</taxon>
        <taxon>Streptomycetaceae</taxon>
        <taxon>Streptomyces</taxon>
    </lineage>
</organism>
<sequence length="57" mass="6542">MDVITTPLLDEVRRRDPAALARLRQLDHSLRSQREDRHRADALLAFIGELVEDYGNG</sequence>
<keyword evidence="2" id="KW-1185">Reference proteome</keyword>
<reference evidence="2" key="1">
    <citation type="journal article" date="2019" name="Int. J. Syst. Evol. Microbiol.">
        <title>The Global Catalogue of Microorganisms (GCM) 10K type strain sequencing project: providing services to taxonomists for standard genome sequencing and annotation.</title>
        <authorList>
            <consortium name="The Broad Institute Genomics Platform"/>
            <consortium name="The Broad Institute Genome Sequencing Center for Infectious Disease"/>
            <person name="Wu L."/>
            <person name="Ma J."/>
        </authorList>
    </citation>
    <scope>NUCLEOTIDE SEQUENCE [LARGE SCALE GENOMIC DNA]</scope>
    <source>
        <strain evidence="2">CGMCC 4.7020</strain>
    </source>
</reference>
<evidence type="ECO:0000313" key="2">
    <source>
        <dbReference type="Proteomes" id="UP001597058"/>
    </source>
</evidence>
<comment type="caution">
    <text evidence="1">The sequence shown here is derived from an EMBL/GenBank/DDBJ whole genome shotgun (WGS) entry which is preliminary data.</text>
</comment>
<dbReference type="Proteomes" id="UP001597058">
    <property type="component" value="Unassembled WGS sequence"/>
</dbReference>
<evidence type="ECO:0000313" key="1">
    <source>
        <dbReference type="EMBL" id="MFD1306894.1"/>
    </source>
</evidence>
<protein>
    <submittedName>
        <fullName evidence="1">Uncharacterized protein</fullName>
    </submittedName>
</protein>
<gene>
    <name evidence="1" type="ORF">ACFQ5X_13710</name>
</gene>
<name>A0ABW3XDG2_9ACTN</name>